<dbReference type="Pfam" id="PF00027">
    <property type="entry name" value="cNMP_binding"/>
    <property type="match status" value="1"/>
</dbReference>
<dbReference type="PANTHER" id="PTHR45138">
    <property type="entry name" value="REGULATORY COMPONENTS OF SENSORY TRANSDUCTION SYSTEM"/>
    <property type="match status" value="1"/>
</dbReference>
<dbReference type="NCBIfam" id="TIGR00254">
    <property type="entry name" value="GGDEF"/>
    <property type="match status" value="1"/>
</dbReference>
<dbReference type="Gene3D" id="2.60.120.10">
    <property type="entry name" value="Jelly Rolls"/>
    <property type="match status" value="1"/>
</dbReference>
<dbReference type="Gene3D" id="3.30.70.270">
    <property type="match status" value="1"/>
</dbReference>
<keyword evidence="6" id="KW-1185">Reference proteome</keyword>
<dbReference type="SUPFAM" id="SSF55073">
    <property type="entry name" value="Nucleotide cyclase"/>
    <property type="match status" value="1"/>
</dbReference>
<evidence type="ECO:0000256" key="1">
    <source>
        <dbReference type="ARBA" id="ARBA00012528"/>
    </source>
</evidence>
<dbReference type="PROSITE" id="PS50042">
    <property type="entry name" value="CNMP_BINDING_3"/>
    <property type="match status" value="1"/>
</dbReference>
<dbReference type="OrthoDB" id="9812260at2"/>
<comment type="caution">
    <text evidence="5">The sequence shown here is derived from an EMBL/GenBank/DDBJ whole genome shotgun (WGS) entry which is preliminary data.</text>
</comment>
<dbReference type="InterPro" id="IPR043128">
    <property type="entry name" value="Rev_trsase/Diguanyl_cyclase"/>
</dbReference>
<evidence type="ECO:0000313" key="5">
    <source>
        <dbReference type="EMBL" id="OSM01880.1"/>
    </source>
</evidence>
<dbReference type="CDD" id="cd01949">
    <property type="entry name" value="GGDEF"/>
    <property type="match status" value="1"/>
</dbReference>
<dbReference type="InterPro" id="IPR050469">
    <property type="entry name" value="Diguanylate_Cyclase"/>
</dbReference>
<sequence>MSLFDPQEIAKVQVFEGVDPVLLAPVLEQHAREVTLAPGELLLSPEKENRHLYLVLSGQLEVRVKHIRGPLLRRVQAGESVGEMSVIEHARPSAWVLAGNKPTRLIAVEDEAFWRLVERAGVVGRNLMRIVVRWLRNNTENLVAQWERIDVLEAQSYRDALTGCYNRRWFDEALALGVQEAVEAGGEPLSLALIDVDKFKTYNDSYGHQAGDQALKALGQCLREMARSHDRAVRYGGEEFAVLMPQTTLEQAHEAGERIRRAVERLAIFDHAGVPLPHITLSMGLAQSDNESTPQSMIDHADQYLYEAKQAGRNRVCG</sequence>
<dbReference type="RefSeq" id="WP_085444388.1">
    <property type="nucleotide sequence ID" value="NZ_LVJN01000020.1"/>
</dbReference>
<dbReference type="SMART" id="SM00267">
    <property type="entry name" value="GGDEF"/>
    <property type="match status" value="1"/>
</dbReference>
<feature type="domain" description="GGDEF" evidence="4">
    <location>
        <begin position="187"/>
        <end position="318"/>
    </location>
</feature>
<comment type="catalytic activity">
    <reaction evidence="2">
        <text>2 GTP = 3',3'-c-di-GMP + 2 diphosphate</text>
        <dbReference type="Rhea" id="RHEA:24898"/>
        <dbReference type="ChEBI" id="CHEBI:33019"/>
        <dbReference type="ChEBI" id="CHEBI:37565"/>
        <dbReference type="ChEBI" id="CHEBI:58805"/>
        <dbReference type="EC" id="2.7.7.65"/>
    </reaction>
</comment>
<name>A0A1Y2K1H3_9PROT</name>
<dbReference type="SMART" id="SM00100">
    <property type="entry name" value="cNMP"/>
    <property type="match status" value="1"/>
</dbReference>
<evidence type="ECO:0000256" key="2">
    <source>
        <dbReference type="ARBA" id="ARBA00034247"/>
    </source>
</evidence>
<organism evidence="5 6">
    <name type="scientific">Magnetofaba australis IT-1</name>
    <dbReference type="NCBI Taxonomy" id="1434232"/>
    <lineage>
        <taxon>Bacteria</taxon>
        <taxon>Pseudomonadati</taxon>
        <taxon>Pseudomonadota</taxon>
        <taxon>Magnetococcia</taxon>
        <taxon>Magnetococcales</taxon>
        <taxon>Magnetococcaceae</taxon>
        <taxon>Magnetofaba</taxon>
    </lineage>
</organism>
<evidence type="ECO:0000259" key="3">
    <source>
        <dbReference type="PROSITE" id="PS50042"/>
    </source>
</evidence>
<dbReference type="GO" id="GO:0043709">
    <property type="term" value="P:cell adhesion involved in single-species biofilm formation"/>
    <property type="evidence" value="ECO:0007669"/>
    <property type="project" value="TreeGrafter"/>
</dbReference>
<feature type="domain" description="Cyclic nucleotide-binding" evidence="3">
    <location>
        <begin position="14"/>
        <end position="134"/>
    </location>
</feature>
<dbReference type="InterPro" id="IPR018490">
    <property type="entry name" value="cNMP-bd_dom_sf"/>
</dbReference>
<dbReference type="FunFam" id="3.30.70.270:FF:000001">
    <property type="entry name" value="Diguanylate cyclase domain protein"/>
    <property type="match status" value="1"/>
</dbReference>
<dbReference type="GO" id="GO:1902201">
    <property type="term" value="P:negative regulation of bacterial-type flagellum-dependent cell motility"/>
    <property type="evidence" value="ECO:0007669"/>
    <property type="project" value="TreeGrafter"/>
</dbReference>
<dbReference type="GO" id="GO:0005886">
    <property type="term" value="C:plasma membrane"/>
    <property type="evidence" value="ECO:0007669"/>
    <property type="project" value="TreeGrafter"/>
</dbReference>
<proteinExistence type="predicted"/>
<reference evidence="5 6" key="1">
    <citation type="journal article" date="2016" name="BMC Genomics">
        <title>Combined genomic and structural analyses of a cultured magnetotactic bacterium reveals its niche adaptation to a dynamic environment.</title>
        <authorList>
            <person name="Araujo A.C."/>
            <person name="Morillo V."/>
            <person name="Cypriano J."/>
            <person name="Teixeira L.C."/>
            <person name="Leao P."/>
            <person name="Lyra S."/>
            <person name="Almeida L.G."/>
            <person name="Bazylinski D.A."/>
            <person name="Vasconcellos A.T."/>
            <person name="Abreu F."/>
            <person name="Lins U."/>
        </authorList>
    </citation>
    <scope>NUCLEOTIDE SEQUENCE [LARGE SCALE GENOMIC DNA]</scope>
    <source>
        <strain evidence="5 6">IT-1</strain>
    </source>
</reference>
<dbReference type="AlphaFoldDB" id="A0A1Y2K1H3"/>
<dbReference type="SUPFAM" id="SSF51206">
    <property type="entry name" value="cAMP-binding domain-like"/>
    <property type="match status" value="1"/>
</dbReference>
<protein>
    <recommendedName>
        <fullName evidence="1">diguanylate cyclase</fullName>
        <ecNumber evidence="1">2.7.7.65</ecNumber>
    </recommendedName>
</protein>
<dbReference type="PROSITE" id="PS50887">
    <property type="entry name" value="GGDEF"/>
    <property type="match status" value="1"/>
</dbReference>
<gene>
    <name evidence="5" type="ORF">MAIT1_01934</name>
</gene>
<dbReference type="PANTHER" id="PTHR45138:SF9">
    <property type="entry name" value="DIGUANYLATE CYCLASE DGCM-RELATED"/>
    <property type="match status" value="1"/>
</dbReference>
<dbReference type="STRING" id="1434232.MAIT1_01934"/>
<dbReference type="InterPro" id="IPR000160">
    <property type="entry name" value="GGDEF_dom"/>
</dbReference>
<dbReference type="Proteomes" id="UP000194003">
    <property type="component" value="Unassembled WGS sequence"/>
</dbReference>
<dbReference type="InterPro" id="IPR014710">
    <property type="entry name" value="RmlC-like_jellyroll"/>
</dbReference>
<dbReference type="Pfam" id="PF00990">
    <property type="entry name" value="GGDEF"/>
    <property type="match status" value="1"/>
</dbReference>
<evidence type="ECO:0000313" key="6">
    <source>
        <dbReference type="Proteomes" id="UP000194003"/>
    </source>
</evidence>
<evidence type="ECO:0000259" key="4">
    <source>
        <dbReference type="PROSITE" id="PS50887"/>
    </source>
</evidence>
<dbReference type="InterPro" id="IPR029787">
    <property type="entry name" value="Nucleotide_cyclase"/>
</dbReference>
<dbReference type="CDD" id="cd00038">
    <property type="entry name" value="CAP_ED"/>
    <property type="match status" value="1"/>
</dbReference>
<accession>A0A1Y2K1H3</accession>
<dbReference type="EMBL" id="LVJN01000020">
    <property type="protein sequence ID" value="OSM01880.1"/>
    <property type="molecule type" value="Genomic_DNA"/>
</dbReference>
<dbReference type="GO" id="GO:0052621">
    <property type="term" value="F:diguanylate cyclase activity"/>
    <property type="evidence" value="ECO:0007669"/>
    <property type="project" value="UniProtKB-EC"/>
</dbReference>
<dbReference type="InterPro" id="IPR000595">
    <property type="entry name" value="cNMP-bd_dom"/>
</dbReference>
<dbReference type="EC" id="2.7.7.65" evidence="1"/>